<comment type="caution">
    <text evidence="5">The sequence shown here is derived from an EMBL/GenBank/DDBJ whole genome shotgun (WGS) entry which is preliminary data.</text>
</comment>
<dbReference type="InterPro" id="IPR050855">
    <property type="entry name" value="NDM-1-like"/>
</dbReference>
<comment type="catalytic activity">
    <reaction evidence="1">
        <text>3',5'-cyclic CMP + H2O = CMP + H(+)</text>
        <dbReference type="Rhea" id="RHEA:72675"/>
        <dbReference type="ChEBI" id="CHEBI:15377"/>
        <dbReference type="ChEBI" id="CHEBI:15378"/>
        <dbReference type="ChEBI" id="CHEBI:58003"/>
        <dbReference type="ChEBI" id="CHEBI:60377"/>
    </reaction>
    <physiologicalReaction direction="left-to-right" evidence="1">
        <dbReference type="Rhea" id="RHEA:72676"/>
    </physiologicalReaction>
</comment>
<comment type="function">
    <text evidence="2">Counteracts the endogenous Pycsar antiviral defense system. Phosphodiesterase that enables metal-dependent hydrolysis of host cyclic nucleotide Pycsar defense signals such as cCMP and cUMP.</text>
</comment>
<gene>
    <name evidence="5" type="ORF">NQZ67_19945</name>
</gene>
<evidence type="ECO:0000256" key="1">
    <source>
        <dbReference type="ARBA" id="ARBA00034221"/>
    </source>
</evidence>
<evidence type="ECO:0000313" key="6">
    <source>
        <dbReference type="Proteomes" id="UP001141950"/>
    </source>
</evidence>
<proteinExistence type="predicted"/>
<dbReference type="Proteomes" id="UP001141950">
    <property type="component" value="Unassembled WGS sequence"/>
</dbReference>
<dbReference type="AlphaFoldDB" id="A0A9X2MSJ9"/>
<evidence type="ECO:0000259" key="4">
    <source>
        <dbReference type="SMART" id="SM00849"/>
    </source>
</evidence>
<evidence type="ECO:0000313" key="5">
    <source>
        <dbReference type="EMBL" id="MCR2806156.1"/>
    </source>
</evidence>
<reference evidence="5" key="1">
    <citation type="submission" date="2022-08" db="EMBL/GenBank/DDBJ databases">
        <title>The genomic sequence of strain Paenibacillus sp. SCIV0701.</title>
        <authorList>
            <person name="Zhao H."/>
        </authorList>
    </citation>
    <scope>NUCLEOTIDE SEQUENCE</scope>
    <source>
        <strain evidence="5">SCIV0701</strain>
    </source>
</reference>
<dbReference type="PANTHER" id="PTHR42951">
    <property type="entry name" value="METALLO-BETA-LACTAMASE DOMAIN-CONTAINING"/>
    <property type="match status" value="1"/>
</dbReference>
<organism evidence="5 6">
    <name type="scientific">Paenibacillus soyae</name>
    <dbReference type="NCBI Taxonomy" id="2969249"/>
    <lineage>
        <taxon>Bacteria</taxon>
        <taxon>Bacillati</taxon>
        <taxon>Bacillota</taxon>
        <taxon>Bacilli</taxon>
        <taxon>Bacillales</taxon>
        <taxon>Paenibacillaceae</taxon>
        <taxon>Paenibacillus</taxon>
    </lineage>
</organism>
<accession>A0A9X2MSJ9</accession>
<feature type="domain" description="Metallo-beta-lactamase" evidence="4">
    <location>
        <begin position="20"/>
        <end position="212"/>
    </location>
</feature>
<dbReference type="EMBL" id="JANIPJ010000015">
    <property type="protein sequence ID" value="MCR2806156.1"/>
    <property type="molecule type" value="Genomic_DNA"/>
</dbReference>
<dbReference type="SUPFAM" id="SSF56281">
    <property type="entry name" value="Metallo-hydrolase/oxidoreductase"/>
    <property type="match status" value="1"/>
</dbReference>
<dbReference type="CDD" id="cd07721">
    <property type="entry name" value="yflN-like_MBL-fold"/>
    <property type="match status" value="1"/>
</dbReference>
<keyword evidence="6" id="KW-1185">Reference proteome</keyword>
<evidence type="ECO:0000256" key="3">
    <source>
        <dbReference type="ARBA" id="ARBA00048505"/>
    </source>
</evidence>
<dbReference type="Gene3D" id="3.60.15.10">
    <property type="entry name" value="Ribonuclease Z/Hydroxyacylglutathione hydrolase-like"/>
    <property type="match status" value="1"/>
</dbReference>
<comment type="catalytic activity">
    <reaction evidence="3">
        <text>3',5'-cyclic UMP + H2O = UMP + H(+)</text>
        <dbReference type="Rhea" id="RHEA:70575"/>
        <dbReference type="ChEBI" id="CHEBI:15377"/>
        <dbReference type="ChEBI" id="CHEBI:15378"/>
        <dbReference type="ChEBI" id="CHEBI:57865"/>
        <dbReference type="ChEBI" id="CHEBI:184387"/>
    </reaction>
    <physiologicalReaction direction="left-to-right" evidence="3">
        <dbReference type="Rhea" id="RHEA:70576"/>
    </physiologicalReaction>
</comment>
<sequence>MRMVQESKVTQLTYLPVMFPVNCYLVEEDEGLTLVDAALPNNVGAILAAAERIGKTITRIVLTHAHGDHVGALDGLKERLPEAKVYISERDAKLLRGDASLEEGEGTAPIRGGIPKGILTKPDVLLRENDRIGSLSAIAVPGHTPGSMAFRDERSGIVIAGDAFQTRGGVAVAGHMKLTFPFPAMATWNAAASLESARKLAALKPSVLAIGHGNMLSSPVQAMEHAIRAAEANLKKKGLIRHVT</sequence>
<dbReference type="SMART" id="SM00849">
    <property type="entry name" value="Lactamase_B"/>
    <property type="match status" value="1"/>
</dbReference>
<dbReference type="PANTHER" id="PTHR42951:SF9">
    <property type="entry name" value="METAL-DEPENDENT HYDROLASE"/>
    <property type="match status" value="1"/>
</dbReference>
<protein>
    <submittedName>
        <fullName evidence="5">MBL fold metallo-hydrolase</fullName>
    </submittedName>
</protein>
<dbReference type="InterPro" id="IPR001279">
    <property type="entry name" value="Metallo-B-lactamas"/>
</dbReference>
<dbReference type="Pfam" id="PF00753">
    <property type="entry name" value="Lactamase_B"/>
    <property type="match status" value="1"/>
</dbReference>
<evidence type="ECO:0000256" key="2">
    <source>
        <dbReference type="ARBA" id="ARBA00034301"/>
    </source>
</evidence>
<dbReference type="RefSeq" id="WP_257449327.1">
    <property type="nucleotide sequence ID" value="NZ_JANIPJ010000015.1"/>
</dbReference>
<dbReference type="InterPro" id="IPR036866">
    <property type="entry name" value="RibonucZ/Hydroxyglut_hydro"/>
</dbReference>
<name>A0A9X2MSJ9_9BACL</name>